<organism evidence="1 2">
    <name type="scientific">Haloquadratum walsbyi J07HQW1</name>
    <dbReference type="NCBI Taxonomy" id="1238424"/>
    <lineage>
        <taxon>Archaea</taxon>
        <taxon>Methanobacteriati</taxon>
        <taxon>Methanobacteriota</taxon>
        <taxon>Stenosarchaea group</taxon>
        <taxon>Halobacteria</taxon>
        <taxon>Halobacteriales</taxon>
        <taxon>Haloferacaceae</taxon>
        <taxon>Haloquadratum</taxon>
    </lineage>
</organism>
<dbReference type="EMBL" id="KE356560">
    <property type="protein sequence ID" value="ERG91236.1"/>
    <property type="molecule type" value="Genomic_DNA"/>
</dbReference>
<reference evidence="1 2" key="1">
    <citation type="journal article" date="2013" name="PLoS ONE">
        <title>Assembly-driven community genomics of a hypersaline microbial ecosystem.</title>
        <authorList>
            <person name="Podell S."/>
            <person name="Ugalde J.A."/>
            <person name="Narasingarao P."/>
            <person name="Banfield J.F."/>
            <person name="Heidelberg K.B."/>
            <person name="Allen E.E."/>
        </authorList>
    </citation>
    <scope>NUCLEOTIDE SEQUENCE [LARGE SCALE GENOMIC DNA]</scope>
    <source>
        <strain evidence="2">J07HQW1</strain>
    </source>
</reference>
<gene>
    <name evidence="1" type="ORF">J07HQW1_01269</name>
</gene>
<sequence length="35" mass="3728">MMRRHLGILTVVGTVISVSEVAAERATGAFQVKSL</sequence>
<proteinExistence type="predicted"/>
<evidence type="ECO:0000313" key="2">
    <source>
        <dbReference type="Proteomes" id="UP000030649"/>
    </source>
</evidence>
<dbReference type="Proteomes" id="UP000030649">
    <property type="component" value="Unassembled WGS sequence"/>
</dbReference>
<accession>U1PGH5</accession>
<dbReference type="HOGENOM" id="CLU_3362534_0_0_2"/>
<dbReference type="AlphaFoldDB" id="U1PGH5"/>
<protein>
    <submittedName>
        <fullName evidence="1">Uncharacterized protein</fullName>
    </submittedName>
</protein>
<name>U1PGH5_9EURY</name>
<dbReference type="STRING" id="1238424.J07HQW1_01269"/>
<evidence type="ECO:0000313" key="1">
    <source>
        <dbReference type="EMBL" id="ERG91236.1"/>
    </source>
</evidence>